<evidence type="ECO:0008006" key="3">
    <source>
        <dbReference type="Google" id="ProtNLM"/>
    </source>
</evidence>
<reference evidence="1 2" key="1">
    <citation type="journal article" date="2010" name="Stand. Genomic Sci.">
        <title>Complete genome sequence of Ignisphaera aggregans type strain (AQ1.S1).</title>
        <authorList>
            <person name="Goker M."/>
            <person name="Held B."/>
            <person name="Lapidus A."/>
            <person name="Nolan M."/>
            <person name="Spring S."/>
            <person name="Yasawong M."/>
            <person name="Lucas S."/>
            <person name="Glavina Del Rio T."/>
            <person name="Tice H."/>
            <person name="Cheng J.F."/>
            <person name="Goodwin L."/>
            <person name="Tapia R."/>
            <person name="Pitluck S."/>
            <person name="Liolios K."/>
            <person name="Ivanova N."/>
            <person name="Mavromatis K."/>
            <person name="Mikhailova N."/>
            <person name="Pati A."/>
            <person name="Chen A."/>
            <person name="Palaniappan K."/>
            <person name="Brambilla E."/>
            <person name="Land M."/>
            <person name="Hauser L."/>
            <person name="Chang Y.J."/>
            <person name="Jeffries C.D."/>
            <person name="Brettin T."/>
            <person name="Detter J.C."/>
            <person name="Han C."/>
            <person name="Rohde M."/>
            <person name="Sikorski J."/>
            <person name="Woyke T."/>
            <person name="Bristow J."/>
            <person name="Eisen J.A."/>
            <person name="Markowitz V."/>
            <person name="Hugenholtz P."/>
            <person name="Kyrpides N.C."/>
            <person name="Klenk H.P."/>
        </authorList>
    </citation>
    <scope>NUCLEOTIDE SEQUENCE [LARGE SCALE GENOMIC DNA]</scope>
    <source>
        <strain evidence="2">DSM 17230 / JCM 13409 / AQ1.S1</strain>
    </source>
</reference>
<keyword evidence="2" id="KW-1185">Reference proteome</keyword>
<gene>
    <name evidence="1" type="ordered locus">Igag_1154</name>
</gene>
<organism evidence="1 2">
    <name type="scientific">Ignisphaera aggregans (strain DSM 17230 / JCM 13409 / AQ1.S1)</name>
    <dbReference type="NCBI Taxonomy" id="583356"/>
    <lineage>
        <taxon>Archaea</taxon>
        <taxon>Thermoproteota</taxon>
        <taxon>Thermoprotei</taxon>
        <taxon>Desulfurococcales</taxon>
        <taxon>Desulfurococcaceae</taxon>
        <taxon>Ignisphaera</taxon>
    </lineage>
</organism>
<dbReference type="HOGENOM" id="CLU_1068005_0_0_2"/>
<dbReference type="Proteomes" id="UP000001304">
    <property type="component" value="Chromosome"/>
</dbReference>
<evidence type="ECO:0000313" key="2">
    <source>
        <dbReference type="Proteomes" id="UP000001304"/>
    </source>
</evidence>
<name>E0SP16_IGNAA</name>
<dbReference type="EMBL" id="CP002098">
    <property type="protein sequence ID" value="ADM27962.1"/>
    <property type="molecule type" value="Genomic_DNA"/>
</dbReference>
<sequence length="260" mass="29767">MSIRVIVSKIAHLTAILYNIYYAPFFRSYPLYSLFYGPMSKLLYIGSVINENNLWRDLFEAVIGRSRSSDINDIIGELDSIEVYKWVLLEDFLKKQSVELTNLYIDMSDRINDLLAKVLGNGKQFKEIYVLLAYNPGWGSYGSMALYDLCGEYVVTIVFTRRNLDIRHVLDVLIHELIHGLLRLNNIGLSEEEEEELIDTLCPQGYLSRELGLSTVVRTSRSRFAGAVSKYFENKMFNTVSLIEYLRLNGLLRSSPSSGS</sequence>
<dbReference type="KEGG" id="iag:Igag_1154"/>
<evidence type="ECO:0000313" key="1">
    <source>
        <dbReference type="EMBL" id="ADM27962.1"/>
    </source>
</evidence>
<dbReference type="AlphaFoldDB" id="E0SP16"/>
<protein>
    <recommendedName>
        <fullName evidence="3">DUF2268 domain-containing protein</fullName>
    </recommendedName>
</protein>
<accession>E0SP16</accession>
<proteinExistence type="predicted"/>
<dbReference type="BioCyc" id="IAGG583356:GHAH-1132-MONOMER"/>